<evidence type="ECO:0000313" key="4">
    <source>
        <dbReference type="Proteomes" id="UP001558652"/>
    </source>
</evidence>
<accession>A0ABD0ZHF9</accession>
<protein>
    <recommendedName>
        <fullName evidence="2">Protein CNPPD1</fullName>
    </recommendedName>
</protein>
<comment type="similarity">
    <text evidence="1">Belongs to the CNPPD1 family.</text>
</comment>
<dbReference type="EMBL" id="JBFDAA010000001">
    <property type="protein sequence ID" value="KAL1140213.1"/>
    <property type="molecule type" value="Genomic_DNA"/>
</dbReference>
<organism evidence="3 4">
    <name type="scientific">Ranatra chinensis</name>
    <dbReference type="NCBI Taxonomy" id="642074"/>
    <lineage>
        <taxon>Eukaryota</taxon>
        <taxon>Metazoa</taxon>
        <taxon>Ecdysozoa</taxon>
        <taxon>Arthropoda</taxon>
        <taxon>Hexapoda</taxon>
        <taxon>Insecta</taxon>
        <taxon>Pterygota</taxon>
        <taxon>Neoptera</taxon>
        <taxon>Paraneoptera</taxon>
        <taxon>Hemiptera</taxon>
        <taxon>Heteroptera</taxon>
        <taxon>Panheteroptera</taxon>
        <taxon>Nepomorpha</taxon>
        <taxon>Nepidae</taxon>
        <taxon>Ranatrinae</taxon>
        <taxon>Ranatra</taxon>
    </lineage>
</organism>
<dbReference type="AlphaFoldDB" id="A0ABD0ZHF9"/>
<evidence type="ECO:0000256" key="1">
    <source>
        <dbReference type="ARBA" id="ARBA00038508"/>
    </source>
</evidence>
<dbReference type="PANTHER" id="PTHR15615:SF108">
    <property type="entry name" value="PROTEIN CNPPD1"/>
    <property type="match status" value="1"/>
</dbReference>
<dbReference type="Gene3D" id="1.10.472.10">
    <property type="entry name" value="Cyclin-like"/>
    <property type="match status" value="1"/>
</dbReference>
<dbReference type="InterPro" id="IPR013922">
    <property type="entry name" value="Cyclin_PHO80-like"/>
</dbReference>
<sequence>MSVHSSQRKRRRDNNRLKFKGVSHNEFLLRIKKTLYYGEMPVGDTFSLPVTEFAAELYSKVKAGRSLERLRLEEAAEISHNTCVSPCCLVLAMLYLDRLKTCNPAYLNKAVPSELFLISAMVANKFLNDDGEEDEVINCEWAASAGLDLKDVNHLEKEFLKAIDWHVFVKDTSFWSRLRSMERDIALKEGKRRGWFSYTELENLLDSLDIITLAQTIVAVSHNLPYNNAFFYPLLFILYMPWVY</sequence>
<dbReference type="PANTHER" id="PTHR15615">
    <property type="match status" value="1"/>
</dbReference>
<dbReference type="Pfam" id="PF08613">
    <property type="entry name" value="Cyclin"/>
    <property type="match status" value="1"/>
</dbReference>
<dbReference type="CDD" id="cd20557">
    <property type="entry name" value="CYCLIN_ScPCL1-like"/>
    <property type="match status" value="1"/>
</dbReference>
<gene>
    <name evidence="3" type="ORF">AAG570_000145</name>
</gene>
<proteinExistence type="inferred from homology"/>
<reference evidence="3 4" key="1">
    <citation type="submission" date="2024-07" db="EMBL/GenBank/DDBJ databases">
        <title>Chromosome-level genome assembly of the water stick insect Ranatra chinensis (Heteroptera: Nepidae).</title>
        <authorList>
            <person name="Liu X."/>
        </authorList>
    </citation>
    <scope>NUCLEOTIDE SEQUENCE [LARGE SCALE GENOMIC DNA]</scope>
    <source>
        <strain evidence="3">Cailab_2021Rc</strain>
        <tissue evidence="3">Muscle</tissue>
    </source>
</reference>
<comment type="caution">
    <text evidence="3">The sequence shown here is derived from an EMBL/GenBank/DDBJ whole genome shotgun (WGS) entry which is preliminary data.</text>
</comment>
<evidence type="ECO:0000313" key="3">
    <source>
        <dbReference type="EMBL" id="KAL1140213.1"/>
    </source>
</evidence>
<name>A0ABD0ZHF9_9HEMI</name>
<evidence type="ECO:0000256" key="2">
    <source>
        <dbReference type="ARBA" id="ARBA00040808"/>
    </source>
</evidence>
<dbReference type="Proteomes" id="UP001558652">
    <property type="component" value="Unassembled WGS sequence"/>
</dbReference>
<keyword evidence="4" id="KW-1185">Reference proteome</keyword>